<dbReference type="RefSeq" id="WP_139229307.1">
    <property type="nucleotide sequence ID" value="NZ_FOVR01000011.1"/>
</dbReference>
<organism evidence="1 2">
    <name type="scientific">Cohaesibacter marisflavi</name>
    <dbReference type="NCBI Taxonomy" id="655353"/>
    <lineage>
        <taxon>Bacteria</taxon>
        <taxon>Pseudomonadati</taxon>
        <taxon>Pseudomonadota</taxon>
        <taxon>Alphaproteobacteria</taxon>
        <taxon>Hyphomicrobiales</taxon>
        <taxon>Cohaesibacteraceae</taxon>
    </lineage>
</organism>
<accession>A0A1I5J8J0</accession>
<name>A0A1I5J8J0_9HYPH</name>
<dbReference type="STRING" id="655353.SAMN04488056_11119"/>
<evidence type="ECO:0000313" key="2">
    <source>
        <dbReference type="Proteomes" id="UP000199236"/>
    </source>
</evidence>
<dbReference type="AlphaFoldDB" id="A0A1I5J8J0"/>
<keyword evidence="2" id="KW-1185">Reference proteome</keyword>
<sequence length="133" mass="14680">MSETLGKGMRADRLNNQKAVWLRGLLGLFLAFLLLFSSSFQSDAASLGKLQWLGAKQVSSFQDQLYARPVADVEVREDLQDEMGQCVPVDKATLKHPDPVFLKLARIWLELSIDGSPSNVKPFGRGPPLPVKA</sequence>
<reference evidence="1 2" key="1">
    <citation type="submission" date="2016-10" db="EMBL/GenBank/DDBJ databases">
        <authorList>
            <person name="de Groot N.N."/>
        </authorList>
    </citation>
    <scope>NUCLEOTIDE SEQUENCE [LARGE SCALE GENOMIC DNA]</scope>
    <source>
        <strain evidence="1 2">CGMCC 1.9157</strain>
    </source>
</reference>
<evidence type="ECO:0000313" key="1">
    <source>
        <dbReference type="EMBL" id="SFO69138.1"/>
    </source>
</evidence>
<dbReference type="OrthoDB" id="9921627at2"/>
<dbReference type="EMBL" id="FOVR01000011">
    <property type="protein sequence ID" value="SFO69138.1"/>
    <property type="molecule type" value="Genomic_DNA"/>
</dbReference>
<protein>
    <submittedName>
        <fullName evidence="1">Uncharacterized protein</fullName>
    </submittedName>
</protein>
<proteinExistence type="predicted"/>
<gene>
    <name evidence="1" type="ORF">SAMN04488056_11119</name>
</gene>
<dbReference type="Proteomes" id="UP000199236">
    <property type="component" value="Unassembled WGS sequence"/>
</dbReference>